<feature type="domain" description="Transglycosylase SLT" evidence="5">
    <location>
        <begin position="606"/>
        <end position="704"/>
    </location>
</feature>
<dbReference type="PANTHER" id="PTHR37423">
    <property type="entry name" value="SOLUBLE LYTIC MUREIN TRANSGLYCOSYLASE-RELATED"/>
    <property type="match status" value="1"/>
</dbReference>
<comment type="similarity">
    <text evidence="2">Belongs to the virb1 family.</text>
</comment>
<dbReference type="Proteomes" id="UP000033187">
    <property type="component" value="Chromosome 1"/>
</dbReference>
<dbReference type="InterPro" id="IPR023346">
    <property type="entry name" value="Lysozyme-like_dom_sf"/>
</dbReference>
<evidence type="ECO:0000259" key="5">
    <source>
        <dbReference type="Pfam" id="PF01464"/>
    </source>
</evidence>
<dbReference type="SUPFAM" id="SSF53955">
    <property type="entry name" value="Lysozyme-like"/>
    <property type="match status" value="1"/>
</dbReference>
<dbReference type="SUPFAM" id="SSF48435">
    <property type="entry name" value="Bacterial muramidases"/>
    <property type="match status" value="1"/>
</dbReference>
<proteinExistence type="inferred from homology"/>
<accession>A0A0D6JHN5</accession>
<feature type="region of interest" description="Disordered" evidence="4">
    <location>
        <begin position="761"/>
        <end position="780"/>
    </location>
</feature>
<dbReference type="CDD" id="cd13401">
    <property type="entry name" value="Slt70-like"/>
    <property type="match status" value="1"/>
</dbReference>
<evidence type="ECO:0000256" key="4">
    <source>
        <dbReference type="SAM" id="MobiDB-lite"/>
    </source>
</evidence>
<reference evidence="7" key="1">
    <citation type="submission" date="2015-02" db="EMBL/GenBank/DDBJ databases">
        <authorList>
            <person name="Chooi Y.-H."/>
        </authorList>
    </citation>
    <scope>NUCLEOTIDE SEQUENCE [LARGE SCALE GENOMIC DNA]</scope>
    <source>
        <strain evidence="7">strain Y</strain>
    </source>
</reference>
<dbReference type="KEGG" id="fiy:BN1229_v1_2891"/>
<keyword evidence="3" id="KW-0732">Signal</keyword>
<dbReference type="InterPro" id="IPR008939">
    <property type="entry name" value="Lytic_TGlycosylase_superhlx_U"/>
</dbReference>
<keyword evidence="7" id="KW-1185">Reference proteome</keyword>
<name>A0A0D6JHN5_9HYPH</name>
<evidence type="ECO:0000313" key="6">
    <source>
        <dbReference type="EMBL" id="CPR21074.1"/>
    </source>
</evidence>
<dbReference type="GO" id="GO:0004553">
    <property type="term" value="F:hydrolase activity, hydrolyzing O-glycosyl compounds"/>
    <property type="evidence" value="ECO:0007669"/>
    <property type="project" value="InterPro"/>
</dbReference>
<comment type="similarity">
    <text evidence="1">Belongs to the transglycosylase Slt family.</text>
</comment>
<dbReference type="Gene3D" id="1.25.20.10">
    <property type="entry name" value="Bacterial muramidases"/>
    <property type="match status" value="1"/>
</dbReference>
<dbReference type="OrthoDB" id="9815002at2"/>
<dbReference type="KEGG" id="fil:BN1229_v1_3025"/>
<dbReference type="Gene3D" id="1.10.530.10">
    <property type="match status" value="1"/>
</dbReference>
<protein>
    <submittedName>
        <fullName evidence="6">Lytic transglycosylase</fullName>
    </submittedName>
</protein>
<gene>
    <name evidence="6" type="ORF">YBN1229_v1_2891</name>
</gene>
<sequence>MKYFNPIIGFTSVRRIHQSWGTLTGQSGHRHSEHLGRVGWLLAVAFAAYTMLLPAAHAQPPPPPGTNPERDLQSLKAAYRLLDHDGQLTTIRISEAEARSNAIFDKAIAPVRTLPLSPADGEALKAAFDAIGKNDFANAKSLRGQIDNPVAQKLIDWGLLRRGEGAIESYQAFLAANPQWPNRWLLIEHLEAMMLQVSNPRVVLGYFSGREPETAAGEAALAAAYAASGQRNHAVKLASKAWRDGDIPDDYEDDILERIGSLLTHADHKWRLDRLLTDDFRWSSSRNTRAAVVRRQMKRVSEFEQAKAKARLSVFLRQNAAGKLLADLPEKAHTDWGVSFHRIMHLRRSGNKEEAAKLLLSAPITKSETVNPDAWWDERRLTAYAALDDDNPQLAYELVRDAGPLSVNPLKEQAFVAGWIALRYLGDAKAAIKHFRVMHEAADGPLSRAKSGYWLGRALEAVGDKAAARGYYKQAAEQFDTFHGQLAMQRLKPGIQALPIRPPQAPTSEQIARFQSNDAVHAAVIADKAGLGRSITRPFLANLGALADNEADAALVAHLMRALGDTQQSLRIGKRAIGAGMNLHYYAYPVQALPKYKPLRTPPETAFLFGIARQESEFNTQIVSGAGARGILQVMPVTAKHVCRDYRLKCEISRLGRDEAYNLMIASAYIGDRMGEFRGSYVLGLAGYNAGPGRARQWIRELGDPRAADLDPIDWVERIPFKETREYVAKVLSNIQVYRARLGAGDKALRLEEDLARAQASGSRRKYAPGARRTRAAKDG</sequence>
<dbReference type="PANTHER" id="PTHR37423:SF2">
    <property type="entry name" value="MEMBRANE-BOUND LYTIC MUREIN TRANSGLYCOSYLASE C"/>
    <property type="match status" value="1"/>
</dbReference>
<dbReference type="RefSeq" id="WP_152025008.1">
    <property type="nucleotide sequence ID" value="NZ_LN829118.1"/>
</dbReference>
<feature type="compositionally biased region" description="Basic residues" evidence="4">
    <location>
        <begin position="763"/>
        <end position="780"/>
    </location>
</feature>
<dbReference type="InterPro" id="IPR008258">
    <property type="entry name" value="Transglycosylase_SLT_dom_1"/>
</dbReference>
<evidence type="ECO:0000256" key="1">
    <source>
        <dbReference type="ARBA" id="ARBA00007734"/>
    </source>
</evidence>
<dbReference type="EMBL" id="LN829119">
    <property type="protein sequence ID" value="CPR21074.1"/>
    <property type="molecule type" value="Genomic_DNA"/>
</dbReference>
<dbReference type="Pfam" id="PF01464">
    <property type="entry name" value="SLT"/>
    <property type="match status" value="1"/>
</dbReference>
<evidence type="ECO:0000313" key="7">
    <source>
        <dbReference type="Proteomes" id="UP000033187"/>
    </source>
</evidence>
<evidence type="ECO:0000256" key="3">
    <source>
        <dbReference type="ARBA" id="ARBA00022729"/>
    </source>
</evidence>
<organism evidence="6 7">
    <name type="scientific">Candidatus Filomicrobium marinum</name>
    <dbReference type="NCBI Taxonomy" id="1608628"/>
    <lineage>
        <taxon>Bacteria</taxon>
        <taxon>Pseudomonadati</taxon>
        <taxon>Pseudomonadota</taxon>
        <taxon>Alphaproteobacteria</taxon>
        <taxon>Hyphomicrobiales</taxon>
        <taxon>Hyphomicrobiaceae</taxon>
        <taxon>Filomicrobium</taxon>
    </lineage>
</organism>
<dbReference type="GO" id="GO:0042597">
    <property type="term" value="C:periplasmic space"/>
    <property type="evidence" value="ECO:0007669"/>
    <property type="project" value="InterPro"/>
</dbReference>
<dbReference type="AlphaFoldDB" id="A0A0D6JHN5"/>
<evidence type="ECO:0000256" key="2">
    <source>
        <dbReference type="ARBA" id="ARBA00009387"/>
    </source>
</evidence>